<keyword evidence="6" id="KW-0342">GTP-binding</keyword>
<dbReference type="AlphaFoldDB" id="W4UQT7"/>
<feature type="domain" description="Peptide chain release factor 3 C-terminal" evidence="7">
    <location>
        <begin position="4"/>
        <end position="131"/>
    </location>
</feature>
<evidence type="ECO:0000256" key="5">
    <source>
        <dbReference type="ARBA" id="ARBA00022917"/>
    </source>
</evidence>
<dbReference type="Gene3D" id="3.30.70.3280">
    <property type="entry name" value="Peptide chain release factor 3, domain III"/>
    <property type="match status" value="1"/>
</dbReference>
<dbReference type="GO" id="GO:0016150">
    <property type="term" value="F:translation release factor activity, codon nonspecific"/>
    <property type="evidence" value="ECO:0007669"/>
    <property type="project" value="TreeGrafter"/>
</dbReference>
<evidence type="ECO:0000313" key="8">
    <source>
        <dbReference type="EMBL" id="GAE83540.1"/>
    </source>
</evidence>
<dbReference type="CDD" id="cd16259">
    <property type="entry name" value="RF3_III"/>
    <property type="match status" value="1"/>
</dbReference>
<dbReference type="InterPro" id="IPR038467">
    <property type="entry name" value="RF3_dom_3_sf"/>
</dbReference>
<dbReference type="InterPro" id="IPR035647">
    <property type="entry name" value="EFG_III/V"/>
</dbReference>
<dbReference type="EMBL" id="BAIV01000009">
    <property type="protein sequence ID" value="GAE83540.1"/>
    <property type="molecule type" value="Genomic_DNA"/>
</dbReference>
<dbReference type="Proteomes" id="UP000019131">
    <property type="component" value="Unassembled WGS sequence"/>
</dbReference>
<keyword evidence="4" id="KW-0547">Nucleotide-binding</keyword>
<evidence type="ECO:0000259" key="7">
    <source>
        <dbReference type="Pfam" id="PF16658"/>
    </source>
</evidence>
<dbReference type="GO" id="GO:0005829">
    <property type="term" value="C:cytosol"/>
    <property type="evidence" value="ECO:0007669"/>
    <property type="project" value="TreeGrafter"/>
</dbReference>
<name>W4UQT7_9BACE</name>
<evidence type="ECO:0000313" key="9">
    <source>
        <dbReference type="Proteomes" id="UP000019131"/>
    </source>
</evidence>
<dbReference type="Pfam" id="PF16658">
    <property type="entry name" value="RF3_C"/>
    <property type="match status" value="1"/>
</dbReference>
<dbReference type="GO" id="GO:0005525">
    <property type="term" value="F:GTP binding"/>
    <property type="evidence" value="ECO:0007669"/>
    <property type="project" value="UniProtKB-KW"/>
</dbReference>
<comment type="subcellular location">
    <subcellularLocation>
        <location evidence="1">Cytoplasm</location>
    </subcellularLocation>
</comment>
<evidence type="ECO:0000256" key="2">
    <source>
        <dbReference type="ARBA" id="ARBA00009978"/>
    </source>
</evidence>
<accession>W4UQT7</accession>
<proteinExistence type="inferred from homology"/>
<sequence>MLHFRGLPSFSPEMFKYIENSDPMKQKQLAKGIDQLMDEGVAQLFVNQFNGRKIIGTVGQLQFEVIQYRLLNEYNASCRWEPLSLYKACWVESDDPAELDAFKKRKYQYMAKDREGRDVFLADSGYVLQMAQIDFKHIKFHFTSEF</sequence>
<dbReference type="FunFam" id="3.30.70.3280:FF:000001">
    <property type="entry name" value="Peptide chain release factor 3"/>
    <property type="match status" value="1"/>
</dbReference>
<keyword evidence="5" id="KW-0648">Protein biosynthesis</keyword>
<keyword evidence="9" id="KW-1185">Reference proteome</keyword>
<evidence type="ECO:0000256" key="6">
    <source>
        <dbReference type="ARBA" id="ARBA00023134"/>
    </source>
</evidence>
<evidence type="ECO:0000256" key="1">
    <source>
        <dbReference type="ARBA" id="ARBA00004496"/>
    </source>
</evidence>
<dbReference type="STRING" id="1445607.JCM10512_1822"/>
<gene>
    <name evidence="8" type="ORF">JCM10512_1822</name>
</gene>
<dbReference type="InterPro" id="IPR004548">
    <property type="entry name" value="PrfC"/>
</dbReference>
<organism evidence="8 9">
    <name type="scientific">Bacteroides reticulotermitis JCM 10512</name>
    <dbReference type="NCBI Taxonomy" id="1445607"/>
    <lineage>
        <taxon>Bacteria</taxon>
        <taxon>Pseudomonadati</taxon>
        <taxon>Bacteroidota</taxon>
        <taxon>Bacteroidia</taxon>
        <taxon>Bacteroidales</taxon>
        <taxon>Bacteroidaceae</taxon>
        <taxon>Bacteroides</taxon>
    </lineage>
</organism>
<protein>
    <submittedName>
        <fullName evidence="8">Peptide chain release factor 3</fullName>
    </submittedName>
</protein>
<dbReference type="GO" id="GO:0003924">
    <property type="term" value="F:GTPase activity"/>
    <property type="evidence" value="ECO:0007669"/>
    <property type="project" value="InterPro"/>
</dbReference>
<evidence type="ECO:0000256" key="4">
    <source>
        <dbReference type="ARBA" id="ARBA00022741"/>
    </source>
</evidence>
<keyword evidence="3" id="KW-0963">Cytoplasm</keyword>
<comment type="similarity">
    <text evidence="2">Belongs to the TRAFAC class translation factor GTPase superfamily. Classic translation factor GTPase family. PrfC subfamily.</text>
</comment>
<comment type="caution">
    <text evidence="8">The sequence shown here is derived from an EMBL/GenBank/DDBJ whole genome shotgun (WGS) entry which is preliminary data.</text>
</comment>
<dbReference type="PANTHER" id="PTHR43556:SF2">
    <property type="entry name" value="PEPTIDE CHAIN RELEASE FACTOR RF3"/>
    <property type="match status" value="1"/>
</dbReference>
<dbReference type="SUPFAM" id="SSF54980">
    <property type="entry name" value="EF-G C-terminal domain-like"/>
    <property type="match status" value="1"/>
</dbReference>
<evidence type="ECO:0000256" key="3">
    <source>
        <dbReference type="ARBA" id="ARBA00022490"/>
    </source>
</evidence>
<dbReference type="InterPro" id="IPR032090">
    <property type="entry name" value="RF3_C"/>
</dbReference>
<reference evidence="8 9" key="1">
    <citation type="journal article" date="2014" name="Genome Announc.">
        <title>Draft Genome Sequence of Bacteroides reticulotermitis Strain JCM 10512T, Isolated from the Gut of a Termite.</title>
        <authorList>
            <person name="Yuki M."/>
            <person name="Oshima K."/>
            <person name="Suda W."/>
            <person name="Sakamoto M."/>
            <person name="Iida T."/>
            <person name="Hattori M."/>
            <person name="Ohkuma M."/>
        </authorList>
    </citation>
    <scope>NUCLEOTIDE SEQUENCE [LARGE SCALE GENOMIC DNA]</scope>
    <source>
        <strain evidence="8 9">JCM 10512</strain>
    </source>
</reference>
<dbReference type="PANTHER" id="PTHR43556">
    <property type="entry name" value="PEPTIDE CHAIN RELEASE FACTOR RF3"/>
    <property type="match status" value="1"/>
</dbReference>